<protein>
    <submittedName>
        <fullName evidence="2">Plasmid pRiA4b ORF-3 family protein</fullName>
    </submittedName>
</protein>
<dbReference type="AlphaFoldDB" id="A0A1H8FHC9"/>
<dbReference type="Gene3D" id="3.10.290.30">
    <property type="entry name" value="MM3350-like"/>
    <property type="match status" value="1"/>
</dbReference>
<dbReference type="InterPro" id="IPR012912">
    <property type="entry name" value="Plasmid_pRiA4b_Orf3-like"/>
</dbReference>
<dbReference type="SUPFAM" id="SSF159941">
    <property type="entry name" value="MM3350-like"/>
    <property type="match status" value="1"/>
</dbReference>
<gene>
    <name evidence="2" type="ORF">E3O10_03515</name>
</gene>
<keyword evidence="3" id="KW-1185">Reference proteome</keyword>
<reference evidence="2 3" key="1">
    <citation type="submission" date="2019-03" db="EMBL/GenBank/DDBJ databases">
        <title>Genomics of glacier-inhabiting Cryobacterium strains.</title>
        <authorList>
            <person name="Liu Q."/>
            <person name="Xin Y.-H."/>
        </authorList>
    </citation>
    <scope>NUCLEOTIDE SEQUENCE [LARGE SCALE GENOMIC DNA]</scope>
    <source>
        <strain evidence="2 3">Hh15</strain>
    </source>
</reference>
<evidence type="ECO:0000313" key="3">
    <source>
        <dbReference type="Proteomes" id="UP000297654"/>
    </source>
</evidence>
<feature type="domain" description="Plasmid pRiA4b Orf3-like" evidence="1">
    <location>
        <begin position="68"/>
        <end position="226"/>
    </location>
</feature>
<sequence length="514" mass="56131">MTKPPNQDSKSDNVSDFAEFKARLDAATPGSGAPSVSAAMRDLPTWAFPEPPLKPLTLKKPPATPVQFRLRVDLTGSQPPIWRRLTLPSNMTLDVLHAVLQTSFGWTDSHLHRFALTGDRYARQTQGILTPYDIAEGEEGVLESELRLDQLVAKKGDSLLYTYDFGDDWDHTLKIEEVLPGTDAAVRCIDGRRQGPAEDVGGIHGWERLLAVAAGTMAPDYPEEREIAFEMGLHAFVDEIGLAEINRGLERLAGAQAALISLRQQSNAGDEPSPLVVLLAGLSEQAQRHLAGYLAAAKVEEPVEVGEPEAAAATAVIRAFLEHVGDGIRLTSAGYLPPAHVKVLMRELDIDKRWQGEANREAQTYPLLILRETLTQFGLIRKYRGELRLTKRGAQLRNAPVELWHHVTARLPVESTDYGHDCALLLLLLVAAGEAGEWERTRQSLDLLTSMVGWSFGGRGRYGNESALSDASDTRRVLGWAGTGGLLPPLGMASHGLEADAARRLARAALIIWA</sequence>
<comment type="caution">
    <text evidence="2">The sequence shown here is derived from an EMBL/GenBank/DDBJ whole genome shotgun (WGS) entry which is preliminary data.</text>
</comment>
<proteinExistence type="predicted"/>
<evidence type="ECO:0000259" key="1">
    <source>
        <dbReference type="Pfam" id="PF07929"/>
    </source>
</evidence>
<dbReference type="PANTHER" id="PTHR41878:SF1">
    <property type="entry name" value="TNPR PROTEIN"/>
    <property type="match status" value="1"/>
</dbReference>
<evidence type="ECO:0000313" key="2">
    <source>
        <dbReference type="EMBL" id="TFB93352.1"/>
    </source>
</evidence>
<dbReference type="STRING" id="1424661.SAMN05216281_10620"/>
<accession>A0A1H8FHC9</accession>
<dbReference type="EMBL" id="SOFF01000012">
    <property type="protein sequence ID" value="TFB93352.1"/>
    <property type="molecule type" value="Genomic_DNA"/>
</dbReference>
<dbReference type="Proteomes" id="UP000297654">
    <property type="component" value="Unassembled WGS sequence"/>
</dbReference>
<organism evidence="2 3">
    <name type="scientific">Cryobacterium luteum</name>
    <dbReference type="NCBI Taxonomy" id="1424661"/>
    <lineage>
        <taxon>Bacteria</taxon>
        <taxon>Bacillati</taxon>
        <taxon>Actinomycetota</taxon>
        <taxon>Actinomycetes</taxon>
        <taxon>Micrococcales</taxon>
        <taxon>Microbacteriaceae</taxon>
        <taxon>Cryobacterium</taxon>
    </lineage>
</organism>
<dbReference type="PANTHER" id="PTHR41878">
    <property type="entry name" value="LEXA REPRESSOR-RELATED"/>
    <property type="match status" value="1"/>
</dbReference>
<dbReference type="Pfam" id="PF07929">
    <property type="entry name" value="PRiA4_ORF3"/>
    <property type="match status" value="1"/>
</dbReference>
<dbReference type="InterPro" id="IPR024047">
    <property type="entry name" value="MM3350-like_sf"/>
</dbReference>
<name>A0A1H8FHC9_9MICO</name>
<dbReference type="OrthoDB" id="9816539at2"/>